<reference evidence="3" key="1">
    <citation type="submission" date="2015-06" db="EMBL/GenBank/DDBJ databases">
        <title>Expansion of signal transduction pathways in fungi by whole-genome duplication.</title>
        <authorList>
            <consortium name="DOE Joint Genome Institute"/>
            <person name="Corrochano L.M."/>
            <person name="Kuo A."/>
            <person name="Marcet-Houben M."/>
            <person name="Polaino S."/>
            <person name="Salamov A."/>
            <person name="Villalobos J.M."/>
            <person name="Alvarez M.I."/>
            <person name="Avalos J."/>
            <person name="Benito E.P."/>
            <person name="Benoit I."/>
            <person name="Burger G."/>
            <person name="Camino L.P."/>
            <person name="Canovas D."/>
            <person name="Cerda-Olmedo E."/>
            <person name="Cheng J.-F."/>
            <person name="Dominguez A."/>
            <person name="Elias M."/>
            <person name="Eslava A.P."/>
            <person name="Glaser F."/>
            <person name="Grimwood J."/>
            <person name="Gutierrez G."/>
            <person name="Heitman J."/>
            <person name="Henrissat B."/>
            <person name="Iturriaga E.A."/>
            <person name="Lang B.F."/>
            <person name="Lavin J.L."/>
            <person name="Lee S."/>
            <person name="Li W."/>
            <person name="Lindquist E."/>
            <person name="Lopez-Garcia S."/>
            <person name="Luque E.M."/>
            <person name="Marcos A.T."/>
            <person name="Martin J."/>
            <person name="McCluskey K."/>
            <person name="Medina H.R."/>
            <person name="Miralles-Duran A."/>
            <person name="Miyazaki A."/>
            <person name="Munoz-Torres E."/>
            <person name="Oguiza J.A."/>
            <person name="Ohm R."/>
            <person name="Olmedo M."/>
            <person name="Orejas M."/>
            <person name="Ortiz-Castellanos L."/>
            <person name="Pisabarro A.G."/>
            <person name="Rodriguez-Romero J."/>
            <person name="Ruiz-Herrera J."/>
            <person name="Ruiz-Vazquez R."/>
            <person name="Sanz C."/>
            <person name="Schackwitz W."/>
            <person name="Schmutz J."/>
            <person name="Shahriari M."/>
            <person name="Shelest E."/>
            <person name="Silva-Franco F."/>
            <person name="Soanes D."/>
            <person name="Syed K."/>
            <person name="Tagua V.G."/>
            <person name="Talbot N.J."/>
            <person name="Thon M."/>
            <person name="De vries R.P."/>
            <person name="Wiebenga A."/>
            <person name="Yadav J.S."/>
            <person name="Braun E.L."/>
            <person name="Baker S."/>
            <person name="Garre V."/>
            <person name="Horwitz B."/>
            <person name="Torres-Martinez S."/>
            <person name="Idnurm A."/>
            <person name="Herrera-Estrella A."/>
            <person name="Gabaldon T."/>
            <person name="Grigoriev I.V."/>
        </authorList>
    </citation>
    <scope>NUCLEOTIDE SEQUENCE [LARGE SCALE GENOMIC DNA]</scope>
    <source>
        <strain evidence="3">NRRL 1555(-)</strain>
    </source>
</reference>
<dbReference type="RefSeq" id="XP_018295052.1">
    <property type="nucleotide sequence ID" value="XM_018443233.1"/>
</dbReference>
<dbReference type="PANTHER" id="PTHR31905">
    <property type="entry name" value="COILED-COIL DOMAIN-CONTAINING PROTEIN 58"/>
    <property type="match status" value="1"/>
</dbReference>
<name>A0A162UM24_PHYB8</name>
<dbReference type="PANTHER" id="PTHR31905:SF2">
    <property type="entry name" value="PROTEIN MIX23"/>
    <property type="match status" value="1"/>
</dbReference>
<gene>
    <name evidence="2" type="ORF">PHYBLDRAFT_77169</name>
</gene>
<proteinExistence type="inferred from homology"/>
<accession>A0A162UM24</accession>
<dbReference type="EMBL" id="KV440975">
    <property type="protein sequence ID" value="OAD77012.1"/>
    <property type="molecule type" value="Genomic_DNA"/>
</dbReference>
<dbReference type="OrthoDB" id="5593818at2759"/>
<dbReference type="Proteomes" id="UP000077315">
    <property type="component" value="Unassembled WGS sequence"/>
</dbReference>
<dbReference type="Pfam" id="PF09774">
    <property type="entry name" value="MIX23"/>
    <property type="match status" value="1"/>
</dbReference>
<dbReference type="GeneID" id="29004139"/>
<dbReference type="STRING" id="763407.A0A162UM24"/>
<dbReference type="AlphaFoldDB" id="A0A162UM24"/>
<evidence type="ECO:0000313" key="3">
    <source>
        <dbReference type="Proteomes" id="UP000077315"/>
    </source>
</evidence>
<dbReference type="GO" id="GO:0005758">
    <property type="term" value="C:mitochondrial intermembrane space"/>
    <property type="evidence" value="ECO:0007669"/>
    <property type="project" value="InterPro"/>
</dbReference>
<protein>
    <recommendedName>
        <fullName evidence="4">Coiled-coil domain-containing protein 58</fullName>
    </recommendedName>
</protein>
<comment type="similarity">
    <text evidence="1">Belongs to the MIX23 family.</text>
</comment>
<sequence>MAEKELNQNTCFNFSFFKDMMKELRRVDDNIVPRLNSTDTHSEAACADFFKQLSSAYAKRENAINYCLKTMDNVIETKYKKLQEDPDDYDTQSSLYSDESKRRMVANELMVEDIVRERTLQVFKSKCRIFDTSSLTIKS</sequence>
<keyword evidence="3" id="KW-1185">Reference proteome</keyword>
<dbReference type="InterPro" id="IPR019171">
    <property type="entry name" value="MIX23"/>
</dbReference>
<dbReference type="FunCoup" id="A0A162UM24">
    <property type="interactions" value="260"/>
</dbReference>
<organism evidence="2 3">
    <name type="scientific">Phycomyces blakesleeanus (strain ATCC 8743b / DSM 1359 / FGSC 10004 / NBRC 33097 / NRRL 1555)</name>
    <dbReference type="NCBI Taxonomy" id="763407"/>
    <lineage>
        <taxon>Eukaryota</taxon>
        <taxon>Fungi</taxon>
        <taxon>Fungi incertae sedis</taxon>
        <taxon>Mucoromycota</taxon>
        <taxon>Mucoromycotina</taxon>
        <taxon>Mucoromycetes</taxon>
        <taxon>Mucorales</taxon>
        <taxon>Phycomycetaceae</taxon>
        <taxon>Phycomyces</taxon>
    </lineage>
</organism>
<dbReference type="VEuPathDB" id="FungiDB:PHYBLDRAFT_77169"/>
<dbReference type="InParanoid" id="A0A162UM24"/>
<evidence type="ECO:0000256" key="1">
    <source>
        <dbReference type="ARBA" id="ARBA00024204"/>
    </source>
</evidence>
<evidence type="ECO:0000313" key="2">
    <source>
        <dbReference type="EMBL" id="OAD77012.1"/>
    </source>
</evidence>
<evidence type="ECO:0008006" key="4">
    <source>
        <dbReference type="Google" id="ProtNLM"/>
    </source>
</evidence>